<dbReference type="PANTHER" id="PTHR36222:SF1">
    <property type="entry name" value="SERINE PROTEASE INHIBITOR RV3364C"/>
    <property type="match status" value="1"/>
</dbReference>
<dbReference type="SUPFAM" id="SSF103196">
    <property type="entry name" value="Roadblock/LC7 domain"/>
    <property type="match status" value="1"/>
</dbReference>
<evidence type="ECO:0000313" key="2">
    <source>
        <dbReference type="EMBL" id="GES04324.1"/>
    </source>
</evidence>
<dbReference type="Pfam" id="PF03259">
    <property type="entry name" value="Robl_LC7"/>
    <property type="match status" value="1"/>
</dbReference>
<evidence type="ECO:0000313" key="3">
    <source>
        <dbReference type="Proteomes" id="UP000334990"/>
    </source>
</evidence>
<sequence length="126" mass="13201">MAHNALLSELHWLRDQVTGVMESAVATVDGLLVVADTDGAQPEVVSALAAATLGLGKRTGHEVGMGELREVVIRCRGGYIVVYAVGQVALLAVLADEGLDVGRLHIESRPAVERLGALLTQEHAAN</sequence>
<gene>
    <name evidence="2" type="ORF">Acor_63920</name>
</gene>
<feature type="domain" description="Roadblock/LAMTOR2" evidence="1">
    <location>
        <begin position="7"/>
        <end position="95"/>
    </location>
</feature>
<dbReference type="SMART" id="SM00960">
    <property type="entry name" value="Robl_LC7"/>
    <property type="match status" value="1"/>
</dbReference>
<dbReference type="Proteomes" id="UP000334990">
    <property type="component" value="Unassembled WGS sequence"/>
</dbReference>
<organism evidence="2 3">
    <name type="scientific">Acrocarpospora corrugata</name>
    <dbReference type="NCBI Taxonomy" id="35763"/>
    <lineage>
        <taxon>Bacteria</taxon>
        <taxon>Bacillati</taxon>
        <taxon>Actinomycetota</taxon>
        <taxon>Actinomycetes</taxon>
        <taxon>Streptosporangiales</taxon>
        <taxon>Streptosporangiaceae</taxon>
        <taxon>Acrocarpospora</taxon>
    </lineage>
</organism>
<dbReference type="PANTHER" id="PTHR36222">
    <property type="entry name" value="SERINE PROTEASE INHIBITOR RV3364C"/>
    <property type="match status" value="1"/>
</dbReference>
<comment type="caution">
    <text evidence="2">The sequence shown here is derived from an EMBL/GenBank/DDBJ whole genome shotgun (WGS) entry which is preliminary data.</text>
</comment>
<proteinExistence type="predicted"/>
<reference evidence="2 3" key="1">
    <citation type="submission" date="2019-10" db="EMBL/GenBank/DDBJ databases">
        <title>Whole genome shotgun sequence of Acrocarpospora corrugata NBRC 13972.</title>
        <authorList>
            <person name="Ichikawa N."/>
            <person name="Kimura A."/>
            <person name="Kitahashi Y."/>
            <person name="Komaki H."/>
            <person name="Oguchi A."/>
        </authorList>
    </citation>
    <scope>NUCLEOTIDE SEQUENCE [LARGE SCALE GENOMIC DNA]</scope>
    <source>
        <strain evidence="2 3">NBRC 13972</strain>
    </source>
</reference>
<dbReference type="OrthoDB" id="4222880at2"/>
<dbReference type="EMBL" id="BLAD01000080">
    <property type="protein sequence ID" value="GES04324.1"/>
    <property type="molecule type" value="Genomic_DNA"/>
</dbReference>
<protein>
    <recommendedName>
        <fullName evidence="1">Roadblock/LAMTOR2 domain-containing protein</fullName>
    </recommendedName>
</protein>
<accession>A0A5M3W698</accession>
<evidence type="ECO:0000259" key="1">
    <source>
        <dbReference type="SMART" id="SM00960"/>
    </source>
</evidence>
<keyword evidence="3" id="KW-1185">Reference proteome</keyword>
<dbReference type="InterPro" id="IPR004942">
    <property type="entry name" value="Roadblock/LAMTOR2_dom"/>
</dbReference>
<dbReference type="Gene3D" id="3.30.450.30">
    <property type="entry name" value="Dynein light chain 2a, cytoplasmic"/>
    <property type="match status" value="1"/>
</dbReference>
<name>A0A5M3W698_9ACTN</name>
<dbReference type="AlphaFoldDB" id="A0A5M3W698"/>
<dbReference type="InterPro" id="IPR053141">
    <property type="entry name" value="Mycobact_SerProt_Inhib_Rv3364c"/>
</dbReference>
<dbReference type="RefSeq" id="WP_155340432.1">
    <property type="nucleotide sequence ID" value="NZ_BAAABN010000043.1"/>
</dbReference>